<evidence type="ECO:0000313" key="2">
    <source>
        <dbReference type="Proteomes" id="UP000887013"/>
    </source>
</evidence>
<dbReference type="Proteomes" id="UP000887013">
    <property type="component" value="Unassembled WGS sequence"/>
</dbReference>
<protein>
    <submittedName>
        <fullName evidence="1">Uncharacterized protein</fullName>
    </submittedName>
</protein>
<accession>A0A8X6PRG6</accession>
<reference evidence="1" key="1">
    <citation type="submission" date="2020-08" db="EMBL/GenBank/DDBJ databases">
        <title>Multicomponent nature underlies the extraordinary mechanical properties of spider dragline silk.</title>
        <authorList>
            <person name="Kono N."/>
            <person name="Nakamura H."/>
            <person name="Mori M."/>
            <person name="Yoshida Y."/>
            <person name="Ohtoshi R."/>
            <person name="Malay A.D."/>
            <person name="Moran D.A.P."/>
            <person name="Tomita M."/>
            <person name="Numata K."/>
            <person name="Arakawa K."/>
        </authorList>
    </citation>
    <scope>NUCLEOTIDE SEQUENCE</scope>
</reference>
<evidence type="ECO:0000313" key="1">
    <source>
        <dbReference type="EMBL" id="GFT79630.1"/>
    </source>
</evidence>
<keyword evidence="2" id="KW-1185">Reference proteome</keyword>
<sequence>MNELSLPSLCEHSCVRGKLLVETTSLVLTDDIQIKLKLTVENMSERKRSYLSGAFKRKLKQKKEIISKNLTKPLQRLSSTTTLEAKTPCLTSQMRRLFSLVG</sequence>
<gene>
    <name evidence="1" type="ORF">NPIL_142771</name>
</gene>
<dbReference type="AlphaFoldDB" id="A0A8X6PRG6"/>
<organism evidence="1 2">
    <name type="scientific">Nephila pilipes</name>
    <name type="common">Giant wood spider</name>
    <name type="synonym">Nephila maculata</name>
    <dbReference type="NCBI Taxonomy" id="299642"/>
    <lineage>
        <taxon>Eukaryota</taxon>
        <taxon>Metazoa</taxon>
        <taxon>Ecdysozoa</taxon>
        <taxon>Arthropoda</taxon>
        <taxon>Chelicerata</taxon>
        <taxon>Arachnida</taxon>
        <taxon>Araneae</taxon>
        <taxon>Araneomorphae</taxon>
        <taxon>Entelegynae</taxon>
        <taxon>Araneoidea</taxon>
        <taxon>Nephilidae</taxon>
        <taxon>Nephila</taxon>
    </lineage>
</organism>
<proteinExistence type="predicted"/>
<dbReference type="EMBL" id="BMAW01071772">
    <property type="protein sequence ID" value="GFT79630.1"/>
    <property type="molecule type" value="Genomic_DNA"/>
</dbReference>
<comment type="caution">
    <text evidence="1">The sequence shown here is derived from an EMBL/GenBank/DDBJ whole genome shotgun (WGS) entry which is preliminary data.</text>
</comment>
<name>A0A8X6PRG6_NEPPI</name>